<proteinExistence type="predicted"/>
<keyword evidence="1" id="KW-0472">Membrane</keyword>
<protein>
    <submittedName>
        <fullName evidence="2">YfhO family protein</fullName>
    </submittedName>
</protein>
<dbReference type="EMBL" id="JACGAN010000006">
    <property type="protein sequence ID" value="MBA5746509.1"/>
    <property type="molecule type" value="Genomic_DNA"/>
</dbReference>
<evidence type="ECO:0000256" key="1">
    <source>
        <dbReference type="SAM" id="Phobius"/>
    </source>
</evidence>
<feature type="transmembrane region" description="Helical" evidence="1">
    <location>
        <begin position="110"/>
        <end position="132"/>
    </location>
</feature>
<accession>A0ABR5ZXQ3</accession>
<feature type="transmembrane region" description="Helical" evidence="1">
    <location>
        <begin position="294"/>
        <end position="312"/>
    </location>
</feature>
<sequence>MKRHKTNIFLLSLCIIISLIGHSFFIKNSILNNQLMATTGDQFNQMIIFKDYLYKQFSKGNFFYDFQYMGGENFFTSLSYYYSTSLSFYLSSLITFILEKLGLITDINLVFWGKMILIVSIFRTSIIIFITTKLLRYLNVNPKIAVFSSLFYALSPIYFHQTSLWEIFGDGFIWAPLLILGVEKIIRERKGHIFAMAIGLALFNNGYLAYINLLMTVIYIILRFFIHLTSDENDIIKQVKDYIIYGILGFLLGLPGFIPFVIGFFKTNRTVGNFDAPLFHFDPKIHNFVFTDEYQVVPILFVLLITFFPIYRNKNVRFFVLLTLFGILARYSPAVGSIMNGFSYPEERWLFLVPLFMSISLGMSLNTIMDGLNKKEAFFGFLISILTTFCIYSNSSKVPLTEKQSLLVEYWPMFIVITSFLLVILFINNKNLLPVLLLLSGVNIILLFDQNRQLYYDYRLYEVDELKIENTYQNDYLKITEIINDLENQGLNDGKIDFTELPLNLALAKNVSSYNIYSSFLNGSAQNFISELKILDQAEHLNRINSFGGRQVIYSLLNLDTVIAQDNNLRIPYGFSKKKYTEDYGETNIYVNNMDLPFIHPVRFLYSEGAVYNKNLDELMVNGAIVEDKYAKNDGDNRYIIDEINYDLDIKNGKFEDNELLGEDSSNDIIVSLSFEESGYDQIVVDYSLIPVNKKRANKYNINGNDIELFGFDKIYSERRPDKIALIENGEEAVFTFRSDTDYKFDIKRVYGINYDELIEYKKNVETQDYNLNVSDGQVKIEFQNSDNYPFMVLPIFNELGWNLYINGEKSSIVNTNYGLIGFEIPEGNVLIELQFKQPFLNLSIILSLLSVILLIYLQINYSKENNKFHIDF</sequence>
<reference evidence="2 3" key="1">
    <citation type="submission" date="2020-07" db="EMBL/GenBank/DDBJ databases">
        <title>Draft Genome Sequences of Lactobacillales Isolated from the International Space Station.</title>
        <authorList>
            <person name="Bharadwaj A.R."/>
            <person name="Singh N.K."/>
            <person name="Wood J.M."/>
            <person name="Debieu M."/>
            <person name="O'Hara N.B."/>
            <person name="Karouia F."/>
            <person name="Mason C.E."/>
            <person name="Venkateswaran K."/>
        </authorList>
    </citation>
    <scope>NUCLEOTIDE SEQUENCE [LARGE SCALE GENOMIC DNA]</scope>
    <source>
        <strain evidence="2 3">151250015-1-258-55</strain>
    </source>
</reference>
<dbReference type="InterPro" id="IPR018580">
    <property type="entry name" value="Uncharacterised_YfhO"/>
</dbReference>
<feature type="transmembrane region" description="Helical" evidence="1">
    <location>
        <begin position="6"/>
        <end position="26"/>
    </location>
</feature>
<keyword evidence="3" id="KW-1185">Reference proteome</keyword>
<gene>
    <name evidence="2" type="ORF">H3232_04720</name>
</gene>
<evidence type="ECO:0000313" key="3">
    <source>
        <dbReference type="Proteomes" id="UP000540056"/>
    </source>
</evidence>
<feature type="transmembrane region" description="Helical" evidence="1">
    <location>
        <begin position="318"/>
        <end position="342"/>
    </location>
</feature>
<feature type="transmembrane region" description="Helical" evidence="1">
    <location>
        <begin position="78"/>
        <end position="98"/>
    </location>
</feature>
<feature type="transmembrane region" description="Helical" evidence="1">
    <location>
        <begin position="377"/>
        <end position="394"/>
    </location>
</feature>
<keyword evidence="1" id="KW-0812">Transmembrane</keyword>
<dbReference type="Proteomes" id="UP000540056">
    <property type="component" value="Unassembled WGS sequence"/>
</dbReference>
<feature type="transmembrane region" description="Helical" evidence="1">
    <location>
        <begin position="242"/>
        <end position="265"/>
    </location>
</feature>
<feature type="transmembrane region" description="Helical" evidence="1">
    <location>
        <begin position="193"/>
        <end position="222"/>
    </location>
</feature>
<feature type="transmembrane region" description="Helical" evidence="1">
    <location>
        <begin position="406"/>
        <end position="426"/>
    </location>
</feature>
<comment type="caution">
    <text evidence="2">The sequence shown here is derived from an EMBL/GenBank/DDBJ whole genome shotgun (WGS) entry which is preliminary data.</text>
</comment>
<evidence type="ECO:0000313" key="2">
    <source>
        <dbReference type="EMBL" id="MBA5746509.1"/>
    </source>
</evidence>
<dbReference type="PANTHER" id="PTHR38454">
    <property type="entry name" value="INTEGRAL MEMBRANE PROTEIN-RELATED"/>
    <property type="match status" value="1"/>
</dbReference>
<dbReference type="Pfam" id="PF09586">
    <property type="entry name" value="YfhO"/>
    <property type="match status" value="1"/>
</dbReference>
<feature type="transmembrane region" description="Helical" evidence="1">
    <location>
        <begin position="349"/>
        <end position="365"/>
    </location>
</feature>
<dbReference type="PANTHER" id="PTHR38454:SF1">
    <property type="entry name" value="INTEGRAL MEMBRANE PROTEIN"/>
    <property type="match status" value="1"/>
</dbReference>
<organism evidence="2 3">
    <name type="scientific">Aerococcus urinaeequi</name>
    <dbReference type="NCBI Taxonomy" id="51665"/>
    <lineage>
        <taxon>Bacteria</taxon>
        <taxon>Bacillati</taxon>
        <taxon>Bacillota</taxon>
        <taxon>Bacilli</taxon>
        <taxon>Lactobacillales</taxon>
        <taxon>Aerococcaceae</taxon>
        <taxon>Aerococcus</taxon>
    </lineage>
</organism>
<dbReference type="RefSeq" id="WP_182023271.1">
    <property type="nucleotide sequence ID" value="NZ_JACGAM010000006.1"/>
</dbReference>
<keyword evidence="1" id="KW-1133">Transmembrane helix</keyword>
<feature type="transmembrane region" description="Helical" evidence="1">
    <location>
        <begin position="840"/>
        <end position="860"/>
    </location>
</feature>
<name>A0ABR5ZXQ3_9LACT</name>
<feature type="transmembrane region" description="Helical" evidence="1">
    <location>
        <begin position="432"/>
        <end position="449"/>
    </location>
</feature>